<reference evidence="1 2" key="1">
    <citation type="submission" date="2024-01" db="EMBL/GenBank/DDBJ databases">
        <title>Pedobacter sp. nov., isolated from oil-contaminated soil.</title>
        <authorList>
            <person name="Le N.T.T."/>
        </authorList>
    </citation>
    <scope>NUCLEOTIDE SEQUENCE [LARGE SCALE GENOMIC DNA]</scope>
    <source>
        <strain evidence="1 2">VNH31</strain>
    </source>
</reference>
<name>A0ABU7H2G3_9SPHI</name>
<proteinExistence type="predicted"/>
<dbReference type="EMBL" id="JAZDQU010000002">
    <property type="protein sequence ID" value="MEE1885499.1"/>
    <property type="molecule type" value="Genomic_DNA"/>
</dbReference>
<dbReference type="RefSeq" id="WP_330146396.1">
    <property type="nucleotide sequence ID" value="NZ_JAZDQU010000002.1"/>
</dbReference>
<evidence type="ECO:0000313" key="1">
    <source>
        <dbReference type="EMBL" id="MEE1885499.1"/>
    </source>
</evidence>
<dbReference type="GO" id="GO:0016740">
    <property type="term" value="F:transferase activity"/>
    <property type="evidence" value="ECO:0007669"/>
    <property type="project" value="UniProtKB-KW"/>
</dbReference>
<dbReference type="Pfam" id="PF08843">
    <property type="entry name" value="AbiEii"/>
    <property type="match status" value="1"/>
</dbReference>
<protein>
    <submittedName>
        <fullName evidence="1">Nucleotidyl transferase AbiEii/AbiGii toxin family protein</fullName>
    </submittedName>
</protein>
<dbReference type="Gene3D" id="3.10.450.620">
    <property type="entry name" value="JHP933, nucleotidyltransferase-like core domain"/>
    <property type="match status" value="1"/>
</dbReference>
<evidence type="ECO:0000313" key="2">
    <source>
        <dbReference type="Proteomes" id="UP001337681"/>
    </source>
</evidence>
<dbReference type="InterPro" id="IPR014942">
    <property type="entry name" value="AbiEii"/>
</dbReference>
<keyword evidence="1" id="KW-0808">Transferase</keyword>
<sequence length="315" mass="36368">MVADYLHNHKQFHDLINIVSEKMSIEPGLVEKDYWIMHILYGLKKQGFQFELKGGTSLSKGFGIIARFSEDIDIHISPPNELQVNETSSKTEAIKSRKVFYDWLNNKIKINGIIENHRDTDFDNLRTYTSGGIRLLYNSLSEPIEGVKEGILLEAGFDTVTPNELKTISSWAFDHATTSNINILDNRAIDISCYHPGYTFVEKLQTIATKFRKEQESGSAGVNFMRQYYDIYSLLENKQVLDFIGSEKYFKHKEKRFPNADKAISIAQNEAFLLNDQKIRTSFVERYQKTAALYYNGQPAFDKLIERIKKHIDQL</sequence>
<dbReference type="Proteomes" id="UP001337681">
    <property type="component" value="Unassembled WGS sequence"/>
</dbReference>
<organism evidence="1 2">
    <name type="scientific">Pedobacter flavus</name>
    <dbReference type="NCBI Taxonomy" id="3113906"/>
    <lineage>
        <taxon>Bacteria</taxon>
        <taxon>Pseudomonadati</taxon>
        <taxon>Bacteroidota</taxon>
        <taxon>Sphingobacteriia</taxon>
        <taxon>Sphingobacteriales</taxon>
        <taxon>Sphingobacteriaceae</taxon>
        <taxon>Pedobacter</taxon>
    </lineage>
</organism>
<keyword evidence="2" id="KW-1185">Reference proteome</keyword>
<comment type="caution">
    <text evidence="1">The sequence shown here is derived from an EMBL/GenBank/DDBJ whole genome shotgun (WGS) entry which is preliminary data.</text>
</comment>
<accession>A0ABU7H2G3</accession>
<gene>
    <name evidence="1" type="ORF">VRU49_08735</name>
</gene>